<dbReference type="Pfam" id="PF13855">
    <property type="entry name" value="LRR_8"/>
    <property type="match status" value="1"/>
</dbReference>
<evidence type="ECO:0000256" key="2">
    <source>
        <dbReference type="ARBA" id="ARBA00022737"/>
    </source>
</evidence>
<evidence type="ECO:0000256" key="1">
    <source>
        <dbReference type="ARBA" id="ARBA00022614"/>
    </source>
</evidence>
<dbReference type="EMBL" id="CAJHNH020002374">
    <property type="protein sequence ID" value="CAG5126517.1"/>
    <property type="molecule type" value="Genomic_DNA"/>
</dbReference>
<keyword evidence="4" id="KW-1185">Reference proteome</keyword>
<sequence>MTALDFTNNRISDPNSGSVPADLIDLKLEYNFLPSIPRVLKFMNSVPSIDLTYNRIVSLQGTDFPDSVTGIDLGHNSITELNANSFPPNSGIRYLLLPNNPLSKISSSAFQNLPSLRELDLKYSKLTRLPLGLASLNNLVSIDVSGSDELVCTCMEKSLESKISSLLPDNVVGDCGQTSVYVFFTELSHDCSVV</sequence>
<accession>A0A8S3ZAA1</accession>
<dbReference type="OrthoDB" id="8400687at2759"/>
<dbReference type="SUPFAM" id="SSF52058">
    <property type="entry name" value="L domain-like"/>
    <property type="match status" value="1"/>
</dbReference>
<organism evidence="3 4">
    <name type="scientific">Candidula unifasciata</name>
    <dbReference type="NCBI Taxonomy" id="100452"/>
    <lineage>
        <taxon>Eukaryota</taxon>
        <taxon>Metazoa</taxon>
        <taxon>Spiralia</taxon>
        <taxon>Lophotrochozoa</taxon>
        <taxon>Mollusca</taxon>
        <taxon>Gastropoda</taxon>
        <taxon>Heterobranchia</taxon>
        <taxon>Euthyneura</taxon>
        <taxon>Panpulmonata</taxon>
        <taxon>Eupulmonata</taxon>
        <taxon>Stylommatophora</taxon>
        <taxon>Helicina</taxon>
        <taxon>Helicoidea</taxon>
        <taxon>Geomitridae</taxon>
        <taxon>Candidula</taxon>
    </lineage>
</organism>
<proteinExistence type="predicted"/>
<keyword evidence="2" id="KW-0677">Repeat</keyword>
<dbReference type="Gene3D" id="3.80.10.10">
    <property type="entry name" value="Ribonuclease Inhibitor"/>
    <property type="match status" value="1"/>
</dbReference>
<keyword evidence="1" id="KW-0433">Leucine-rich repeat</keyword>
<comment type="caution">
    <text evidence="3">The sequence shown here is derived from an EMBL/GenBank/DDBJ whole genome shotgun (WGS) entry which is preliminary data.</text>
</comment>
<dbReference type="InterPro" id="IPR032675">
    <property type="entry name" value="LRR_dom_sf"/>
</dbReference>
<dbReference type="Proteomes" id="UP000678393">
    <property type="component" value="Unassembled WGS sequence"/>
</dbReference>
<evidence type="ECO:0000313" key="3">
    <source>
        <dbReference type="EMBL" id="CAG5126517.1"/>
    </source>
</evidence>
<dbReference type="AlphaFoldDB" id="A0A8S3ZAA1"/>
<name>A0A8S3ZAA1_9EUPU</name>
<protein>
    <submittedName>
        <fullName evidence="3">Uncharacterized protein</fullName>
    </submittedName>
</protein>
<dbReference type="PANTHER" id="PTHR45617:SF169">
    <property type="entry name" value="LRRCT DOMAIN-CONTAINING PROTEIN"/>
    <property type="match status" value="1"/>
</dbReference>
<reference evidence="3" key="1">
    <citation type="submission" date="2021-04" db="EMBL/GenBank/DDBJ databases">
        <authorList>
            <consortium name="Molecular Ecology Group"/>
        </authorList>
    </citation>
    <scope>NUCLEOTIDE SEQUENCE</scope>
</reference>
<dbReference type="PANTHER" id="PTHR45617">
    <property type="entry name" value="LEUCINE RICH REPEAT FAMILY PROTEIN"/>
    <property type="match status" value="1"/>
</dbReference>
<evidence type="ECO:0000313" key="4">
    <source>
        <dbReference type="Proteomes" id="UP000678393"/>
    </source>
</evidence>
<dbReference type="InterPro" id="IPR001611">
    <property type="entry name" value="Leu-rich_rpt"/>
</dbReference>
<gene>
    <name evidence="3" type="ORF">CUNI_LOCUS12075</name>
</gene>